<accession>A0A559SN81</accession>
<organism evidence="1 2">
    <name type="scientific">Rhizobium mongolense USDA 1844</name>
    <dbReference type="NCBI Taxonomy" id="1079460"/>
    <lineage>
        <taxon>Bacteria</taxon>
        <taxon>Pseudomonadati</taxon>
        <taxon>Pseudomonadota</taxon>
        <taxon>Alphaproteobacteria</taxon>
        <taxon>Hyphomicrobiales</taxon>
        <taxon>Rhizobiaceae</taxon>
        <taxon>Rhizobium/Agrobacterium group</taxon>
        <taxon>Rhizobium</taxon>
    </lineage>
</organism>
<evidence type="ECO:0000313" key="2">
    <source>
        <dbReference type="Proteomes" id="UP000319824"/>
    </source>
</evidence>
<protein>
    <submittedName>
        <fullName evidence="1">Uncharacterized protein</fullName>
    </submittedName>
</protein>
<dbReference type="EMBL" id="VISO01000003">
    <property type="protein sequence ID" value="TVZ63814.1"/>
    <property type="molecule type" value="Genomic_DNA"/>
</dbReference>
<evidence type="ECO:0000313" key="1">
    <source>
        <dbReference type="EMBL" id="TVZ63814.1"/>
    </source>
</evidence>
<name>A0A559SN81_9HYPH</name>
<sequence>MGRNVKITVIALLITLILGPSARAMDYPTYDSLVDLLKSSMVKACEIDPSCVQRVTSFAYFPWNNRDKADIQYNAMKCLGYSAVKRGYFWSPTKVLDDFDAKDVARNRL</sequence>
<dbReference type="AlphaFoldDB" id="A0A559SN81"/>
<gene>
    <name evidence="1" type="ORF">BCL32_3989</name>
</gene>
<dbReference type="Proteomes" id="UP000319824">
    <property type="component" value="Unassembled WGS sequence"/>
</dbReference>
<proteinExistence type="predicted"/>
<reference evidence="1 2" key="1">
    <citation type="submission" date="2019-06" db="EMBL/GenBank/DDBJ databases">
        <title>Pac Bio to generate improved reference genome sequences for organisms with transposon mutant libraries (support for FEBA project).</title>
        <authorList>
            <person name="Blow M."/>
        </authorList>
    </citation>
    <scope>NUCLEOTIDE SEQUENCE [LARGE SCALE GENOMIC DNA]</scope>
    <source>
        <strain evidence="1 2">USDA 1844</strain>
    </source>
</reference>
<comment type="caution">
    <text evidence="1">The sequence shown here is derived from an EMBL/GenBank/DDBJ whole genome shotgun (WGS) entry which is preliminary data.</text>
</comment>